<dbReference type="OrthoDB" id="2140105at2759"/>
<feature type="transmembrane region" description="Helical" evidence="1">
    <location>
        <begin position="39"/>
        <end position="57"/>
    </location>
</feature>
<dbReference type="InterPro" id="IPR022703">
    <property type="entry name" value="DUF3533"/>
</dbReference>
<evidence type="ECO:0000259" key="2">
    <source>
        <dbReference type="Pfam" id="PF12051"/>
    </source>
</evidence>
<reference evidence="3 4" key="1">
    <citation type="submission" date="2016-07" db="EMBL/GenBank/DDBJ databases">
        <title>Pervasive Adenine N6-methylation of Active Genes in Fungi.</title>
        <authorList>
            <consortium name="DOE Joint Genome Institute"/>
            <person name="Mondo S.J."/>
            <person name="Dannebaum R.O."/>
            <person name="Kuo R.C."/>
            <person name="Labutti K."/>
            <person name="Haridas S."/>
            <person name="Kuo A."/>
            <person name="Salamov A."/>
            <person name="Ahrendt S.R."/>
            <person name="Lipzen A."/>
            <person name="Sullivan W."/>
            <person name="Andreopoulos W.B."/>
            <person name="Clum A."/>
            <person name="Lindquist E."/>
            <person name="Daum C."/>
            <person name="Ramamoorthy G.K."/>
            <person name="Gryganskyi A."/>
            <person name="Culley D."/>
            <person name="Magnuson J.K."/>
            <person name="James T.Y."/>
            <person name="O'Malley M.A."/>
            <person name="Stajich J.E."/>
            <person name="Spatafora J.W."/>
            <person name="Visel A."/>
            <person name="Grigoriev I.V."/>
        </authorList>
    </citation>
    <scope>NUCLEOTIDE SEQUENCE [LARGE SCALE GENOMIC DNA]</scope>
    <source>
        <strain evidence="3 4">ATCC 12442</strain>
    </source>
</reference>
<dbReference type="Pfam" id="PF12051">
    <property type="entry name" value="DUF3533"/>
    <property type="match status" value="1"/>
</dbReference>
<protein>
    <recommendedName>
        <fullName evidence="2">DUF3533 domain-containing protein</fullName>
    </recommendedName>
</protein>
<name>A0A1Y1WK40_9FUNG</name>
<dbReference type="GO" id="GO:0016020">
    <property type="term" value="C:membrane"/>
    <property type="evidence" value="ECO:0007669"/>
    <property type="project" value="TreeGrafter"/>
</dbReference>
<proteinExistence type="predicted"/>
<accession>A0A1Y1WK40</accession>
<feature type="domain" description="DUF3533" evidence="2">
    <location>
        <begin position="44"/>
        <end position="269"/>
    </location>
</feature>
<dbReference type="InterPro" id="IPR053001">
    <property type="entry name" value="MNNG_permease-like"/>
</dbReference>
<evidence type="ECO:0000256" key="1">
    <source>
        <dbReference type="SAM" id="Phobius"/>
    </source>
</evidence>
<evidence type="ECO:0000313" key="3">
    <source>
        <dbReference type="EMBL" id="ORX73950.1"/>
    </source>
</evidence>
<organism evidence="3 4">
    <name type="scientific">Linderina pennispora</name>
    <dbReference type="NCBI Taxonomy" id="61395"/>
    <lineage>
        <taxon>Eukaryota</taxon>
        <taxon>Fungi</taxon>
        <taxon>Fungi incertae sedis</taxon>
        <taxon>Zoopagomycota</taxon>
        <taxon>Kickxellomycotina</taxon>
        <taxon>Kickxellomycetes</taxon>
        <taxon>Kickxellales</taxon>
        <taxon>Kickxellaceae</taxon>
        <taxon>Linderina</taxon>
    </lineage>
</organism>
<keyword evidence="1" id="KW-0812">Transmembrane</keyword>
<keyword evidence="1" id="KW-0472">Membrane</keyword>
<dbReference type="EMBL" id="MCFD01000001">
    <property type="protein sequence ID" value="ORX73950.1"/>
    <property type="molecule type" value="Genomic_DNA"/>
</dbReference>
<gene>
    <name evidence="3" type="ORF">DL89DRAFT_299569</name>
</gene>
<keyword evidence="1" id="KW-1133">Transmembrane helix</keyword>
<evidence type="ECO:0000313" key="4">
    <source>
        <dbReference type="Proteomes" id="UP000193922"/>
    </source>
</evidence>
<dbReference type="Proteomes" id="UP000193922">
    <property type="component" value="Unassembled WGS sequence"/>
</dbReference>
<sequence>MCRLCYWKFQPDSDSGRIGIFSSEIHPCITRCIIGHLRIILVGIVVIWTLLCLYYSSVYKCSTFAHNVVVQIVDLDGGPVGANITQMVLDTPTKDSLPIWSRVDGLGSSESVETWIRDSAWSALVINPALSDSLSNTLHNGSSYNSSQALTVIESSDRHPTGEMMFIKTAMRNAISTVLYQYSFKIVQAFQLHRMDASRSDGAQTTPVALLQPIGYTTVDESLDTSSNARLVFLSGCLCMMVCSLSKMLIWRTASYPLFTKVRFRDLAIM</sequence>
<dbReference type="PANTHER" id="PTHR34814">
    <property type="entry name" value="NITROSOGUANIDINE RESISTANCE PROTEIN SNG1"/>
    <property type="match status" value="1"/>
</dbReference>
<keyword evidence="4" id="KW-1185">Reference proteome</keyword>
<dbReference type="RefSeq" id="XP_040747161.1">
    <property type="nucleotide sequence ID" value="XM_040890808.1"/>
</dbReference>
<comment type="caution">
    <text evidence="3">The sequence shown here is derived from an EMBL/GenBank/DDBJ whole genome shotgun (WGS) entry which is preliminary data.</text>
</comment>
<dbReference type="PANTHER" id="PTHR34814:SF2">
    <property type="entry name" value="DUF3533 DOMAIN-CONTAINING PROTEIN"/>
    <property type="match status" value="1"/>
</dbReference>
<dbReference type="AlphaFoldDB" id="A0A1Y1WK40"/>
<dbReference type="GeneID" id="63807456"/>